<feature type="transmembrane region" description="Helical" evidence="7">
    <location>
        <begin position="352"/>
        <end position="374"/>
    </location>
</feature>
<dbReference type="EMBL" id="JACHJB010000003">
    <property type="protein sequence ID" value="MBB6349931.1"/>
    <property type="molecule type" value="Genomic_DNA"/>
</dbReference>
<dbReference type="PANTHER" id="PTHR42718:SF47">
    <property type="entry name" value="METHYL VIOLOGEN RESISTANCE PROTEIN SMVA"/>
    <property type="match status" value="1"/>
</dbReference>
<feature type="domain" description="Major facilitator superfamily (MFS) profile" evidence="8">
    <location>
        <begin position="63"/>
        <end position="550"/>
    </location>
</feature>
<protein>
    <submittedName>
        <fullName evidence="9">DHA2 family multidrug resistance protein-like MFS transporter</fullName>
    </submittedName>
</protein>
<feature type="transmembrane region" description="Helical" evidence="7">
    <location>
        <begin position="316"/>
        <end position="340"/>
    </location>
</feature>
<proteinExistence type="predicted"/>
<dbReference type="RefSeq" id="WP_312891986.1">
    <property type="nucleotide sequence ID" value="NZ_JACHJB010000003.1"/>
</dbReference>
<dbReference type="AlphaFoldDB" id="A0A7X0CA84"/>
<evidence type="ECO:0000256" key="7">
    <source>
        <dbReference type="SAM" id="Phobius"/>
    </source>
</evidence>
<dbReference type="GO" id="GO:0005886">
    <property type="term" value="C:plasma membrane"/>
    <property type="evidence" value="ECO:0007669"/>
    <property type="project" value="UniProtKB-SubCell"/>
</dbReference>
<dbReference type="Pfam" id="PF07690">
    <property type="entry name" value="MFS_1"/>
    <property type="match status" value="1"/>
</dbReference>
<evidence type="ECO:0000256" key="5">
    <source>
        <dbReference type="ARBA" id="ARBA00022989"/>
    </source>
</evidence>
<keyword evidence="3" id="KW-1003">Cell membrane</keyword>
<feature type="transmembrane region" description="Helical" evidence="7">
    <location>
        <begin position="381"/>
        <end position="400"/>
    </location>
</feature>
<dbReference type="Gene3D" id="1.20.1720.10">
    <property type="entry name" value="Multidrug resistance protein D"/>
    <property type="match status" value="1"/>
</dbReference>
<feature type="transmembrane region" description="Helical" evidence="7">
    <location>
        <begin position="249"/>
        <end position="269"/>
    </location>
</feature>
<keyword evidence="6 7" id="KW-0472">Membrane</keyword>
<feature type="transmembrane region" description="Helical" evidence="7">
    <location>
        <begin position="525"/>
        <end position="545"/>
    </location>
</feature>
<dbReference type="CDD" id="cd17321">
    <property type="entry name" value="MFS_MMR_MDR_like"/>
    <property type="match status" value="1"/>
</dbReference>
<evidence type="ECO:0000259" key="8">
    <source>
        <dbReference type="PROSITE" id="PS50850"/>
    </source>
</evidence>
<evidence type="ECO:0000256" key="1">
    <source>
        <dbReference type="ARBA" id="ARBA00004651"/>
    </source>
</evidence>
<feature type="transmembrane region" description="Helical" evidence="7">
    <location>
        <begin position="154"/>
        <end position="175"/>
    </location>
</feature>
<dbReference type="Gene3D" id="1.20.1250.20">
    <property type="entry name" value="MFS general substrate transporter like domains"/>
    <property type="match status" value="1"/>
</dbReference>
<organism evidence="9 10">
    <name type="scientific">Nonomuraea muscovyensis</name>
    <dbReference type="NCBI Taxonomy" id="1124761"/>
    <lineage>
        <taxon>Bacteria</taxon>
        <taxon>Bacillati</taxon>
        <taxon>Actinomycetota</taxon>
        <taxon>Actinomycetes</taxon>
        <taxon>Streptosporangiales</taxon>
        <taxon>Streptosporangiaceae</taxon>
        <taxon>Nonomuraea</taxon>
    </lineage>
</organism>
<dbReference type="InterPro" id="IPR020846">
    <property type="entry name" value="MFS_dom"/>
</dbReference>
<evidence type="ECO:0000313" key="9">
    <source>
        <dbReference type="EMBL" id="MBB6349931.1"/>
    </source>
</evidence>
<keyword evidence="2" id="KW-0813">Transport</keyword>
<feature type="transmembrane region" description="Helical" evidence="7">
    <location>
        <begin position="61"/>
        <end position="85"/>
    </location>
</feature>
<dbReference type="InterPro" id="IPR036259">
    <property type="entry name" value="MFS_trans_sf"/>
</dbReference>
<name>A0A7X0CA84_9ACTN</name>
<feature type="transmembrane region" description="Helical" evidence="7">
    <location>
        <begin position="275"/>
        <end position="295"/>
    </location>
</feature>
<evidence type="ECO:0000256" key="3">
    <source>
        <dbReference type="ARBA" id="ARBA00022475"/>
    </source>
</evidence>
<keyword evidence="5 7" id="KW-1133">Transmembrane helix</keyword>
<comment type="subcellular location">
    <subcellularLocation>
        <location evidence="1">Cell membrane</location>
        <topology evidence="1">Multi-pass membrane protein</topology>
    </subcellularLocation>
</comment>
<evidence type="ECO:0000256" key="6">
    <source>
        <dbReference type="ARBA" id="ARBA00023136"/>
    </source>
</evidence>
<dbReference type="PANTHER" id="PTHR42718">
    <property type="entry name" value="MAJOR FACILITATOR SUPERFAMILY MULTIDRUG TRANSPORTER MFSC"/>
    <property type="match status" value="1"/>
</dbReference>
<reference evidence="9 10" key="1">
    <citation type="submission" date="2020-08" db="EMBL/GenBank/DDBJ databases">
        <title>Sequencing the genomes of 1000 actinobacteria strains.</title>
        <authorList>
            <person name="Klenk H.-P."/>
        </authorList>
    </citation>
    <scope>NUCLEOTIDE SEQUENCE [LARGE SCALE GENOMIC DNA]</scope>
    <source>
        <strain evidence="9 10">DSM 45913</strain>
    </source>
</reference>
<dbReference type="PROSITE" id="PS50850">
    <property type="entry name" value="MFS"/>
    <property type="match status" value="1"/>
</dbReference>
<comment type="caution">
    <text evidence="9">The sequence shown here is derived from an EMBL/GenBank/DDBJ whole genome shotgun (WGS) entry which is preliminary data.</text>
</comment>
<evidence type="ECO:0000256" key="4">
    <source>
        <dbReference type="ARBA" id="ARBA00022692"/>
    </source>
</evidence>
<sequence length="564" mass="58099">MSAGGRAAGESQGEGVIHSRGFRDLDGRLWDVLPNHLIGTAEPYGKDFPMTETSLAGRREWIGLAVLALTTLLMSLDVSVLYLALPHLSADLGADATQQLWIMDIYSFMIAGFLVTMGTLGDRIGRRRLLLIGSAAFGVASVVAAYSTSPEMLIAARALLGMAGATLMPSSMALIRTMFRDQRQMTTALSLWFSCFMVGVVIGPLVGGVLLEHFWWGSAFLLGVPFMVVLLALGPVLLPEYRTAGAGRLDPASVLLSLAAILPTVYGLKSIARDGWQPMALAAVLAGAAFGLAFARRQLRLADPLLDLRLFANRGISTTLAVMLLGGIVMAGTTLLSTVYLQTVEGLSPLRAGLWLVPQSLTMIAAMMLAPVLARRFSTGHLMATGLFVGAAGLFLHTQVAAEGGLGLLIVGLVLASTGIALPMALGNGLIMSSVPPEKAGSAAALTETGGEFGVAMGVAALGTLSTAVYQGTLETTLPPGVSAEAARVARESVAGAAVAAAEAGEGGAALLGAAQEAFAAGLNAAAWVSAPIFVGLAALALVSLRQRNEAPSQIGEPARELAG</sequence>
<dbReference type="InterPro" id="IPR011701">
    <property type="entry name" value="MFS"/>
</dbReference>
<keyword evidence="10" id="KW-1185">Reference proteome</keyword>
<gene>
    <name evidence="9" type="ORF">FHU36_006503</name>
</gene>
<feature type="transmembrane region" description="Helical" evidence="7">
    <location>
        <begin position="129"/>
        <end position="148"/>
    </location>
</feature>
<accession>A0A7X0CA84</accession>
<feature type="transmembrane region" description="Helical" evidence="7">
    <location>
        <begin position="187"/>
        <end position="207"/>
    </location>
</feature>
<dbReference type="GO" id="GO:0022857">
    <property type="term" value="F:transmembrane transporter activity"/>
    <property type="evidence" value="ECO:0007669"/>
    <property type="project" value="InterPro"/>
</dbReference>
<evidence type="ECO:0000313" key="10">
    <source>
        <dbReference type="Proteomes" id="UP000583800"/>
    </source>
</evidence>
<evidence type="ECO:0000256" key="2">
    <source>
        <dbReference type="ARBA" id="ARBA00022448"/>
    </source>
</evidence>
<feature type="transmembrane region" description="Helical" evidence="7">
    <location>
        <begin position="453"/>
        <end position="470"/>
    </location>
</feature>
<feature type="transmembrane region" description="Helical" evidence="7">
    <location>
        <begin position="213"/>
        <end position="237"/>
    </location>
</feature>
<dbReference type="Proteomes" id="UP000583800">
    <property type="component" value="Unassembled WGS sequence"/>
</dbReference>
<keyword evidence="4 7" id="KW-0812">Transmembrane</keyword>
<feature type="transmembrane region" description="Helical" evidence="7">
    <location>
        <begin position="406"/>
        <end position="432"/>
    </location>
</feature>
<dbReference type="SUPFAM" id="SSF103473">
    <property type="entry name" value="MFS general substrate transporter"/>
    <property type="match status" value="1"/>
</dbReference>
<feature type="transmembrane region" description="Helical" evidence="7">
    <location>
        <begin position="105"/>
        <end position="122"/>
    </location>
</feature>